<organism evidence="1 2">
    <name type="scientific">Digitaria exilis</name>
    <dbReference type="NCBI Taxonomy" id="1010633"/>
    <lineage>
        <taxon>Eukaryota</taxon>
        <taxon>Viridiplantae</taxon>
        <taxon>Streptophyta</taxon>
        <taxon>Embryophyta</taxon>
        <taxon>Tracheophyta</taxon>
        <taxon>Spermatophyta</taxon>
        <taxon>Magnoliopsida</taxon>
        <taxon>Liliopsida</taxon>
        <taxon>Poales</taxon>
        <taxon>Poaceae</taxon>
        <taxon>PACMAD clade</taxon>
        <taxon>Panicoideae</taxon>
        <taxon>Panicodae</taxon>
        <taxon>Paniceae</taxon>
        <taxon>Anthephorinae</taxon>
        <taxon>Digitaria</taxon>
    </lineage>
</organism>
<dbReference type="AlphaFoldDB" id="A0A835FXL0"/>
<keyword evidence="2" id="KW-1185">Reference proteome</keyword>
<evidence type="ECO:0000313" key="1">
    <source>
        <dbReference type="EMBL" id="KAF8780693.1"/>
    </source>
</evidence>
<reference evidence="1" key="1">
    <citation type="submission" date="2020-07" db="EMBL/GenBank/DDBJ databases">
        <title>Genome sequence and genetic diversity analysis of an under-domesticated orphan crop, white fonio (Digitaria exilis).</title>
        <authorList>
            <person name="Bennetzen J.L."/>
            <person name="Chen S."/>
            <person name="Ma X."/>
            <person name="Wang X."/>
            <person name="Yssel A.E.J."/>
            <person name="Chaluvadi S.R."/>
            <person name="Johnson M."/>
            <person name="Gangashetty P."/>
            <person name="Hamidou F."/>
            <person name="Sanogo M.D."/>
            <person name="Zwaenepoel A."/>
            <person name="Wallace J."/>
            <person name="Van De Peer Y."/>
            <person name="Van Deynze A."/>
        </authorList>
    </citation>
    <scope>NUCLEOTIDE SEQUENCE</scope>
    <source>
        <tissue evidence="1">Leaves</tissue>
    </source>
</reference>
<accession>A0A835FXL0</accession>
<name>A0A835FXL0_9POAL</name>
<gene>
    <name evidence="1" type="ORF">HU200_001296</name>
</gene>
<dbReference type="Proteomes" id="UP000636709">
    <property type="component" value="Unassembled WGS sequence"/>
</dbReference>
<proteinExistence type="predicted"/>
<dbReference type="EMBL" id="JACEFO010000121">
    <property type="protein sequence ID" value="KAF8780693.1"/>
    <property type="molecule type" value="Genomic_DNA"/>
</dbReference>
<sequence length="76" mass="9069">MKKEINNYILFNRLTVAASFCKAIRLERTSEITLRTNTDEVHGLKSWRHVWELRSWSWRAHSGLEEVLLGQWDQGR</sequence>
<comment type="caution">
    <text evidence="1">The sequence shown here is derived from an EMBL/GenBank/DDBJ whole genome shotgun (WGS) entry which is preliminary data.</text>
</comment>
<protein>
    <submittedName>
        <fullName evidence="1">Uncharacterized protein</fullName>
    </submittedName>
</protein>
<evidence type="ECO:0000313" key="2">
    <source>
        <dbReference type="Proteomes" id="UP000636709"/>
    </source>
</evidence>